<proteinExistence type="predicted"/>
<comment type="caution">
    <text evidence="1">The sequence shown here is derived from an EMBL/GenBank/DDBJ whole genome shotgun (WGS) entry which is preliminary data.</text>
</comment>
<keyword evidence="2" id="KW-1185">Reference proteome</keyword>
<protein>
    <submittedName>
        <fullName evidence="1">Uncharacterized protein</fullName>
    </submittedName>
</protein>
<dbReference type="Proteomes" id="UP001055072">
    <property type="component" value="Unassembled WGS sequence"/>
</dbReference>
<organism evidence="1 2">
    <name type="scientific">Irpex rosettiformis</name>
    <dbReference type="NCBI Taxonomy" id="378272"/>
    <lineage>
        <taxon>Eukaryota</taxon>
        <taxon>Fungi</taxon>
        <taxon>Dikarya</taxon>
        <taxon>Basidiomycota</taxon>
        <taxon>Agaricomycotina</taxon>
        <taxon>Agaricomycetes</taxon>
        <taxon>Polyporales</taxon>
        <taxon>Irpicaceae</taxon>
        <taxon>Irpex</taxon>
    </lineage>
</organism>
<dbReference type="EMBL" id="MU274904">
    <property type="protein sequence ID" value="KAI0092173.1"/>
    <property type="molecule type" value="Genomic_DNA"/>
</dbReference>
<sequence length="537" mass="55333">MVRYSILPVTALFLAASSVHAGRNDWSKACHGGECSYDLTGRNGGSISIAGAPNAISDITTAGGWTILNCKPDTRVQDIRVICTDRKCNHLYNGHGAVNTIVRLPESCTDAPFARVAKEWKHSDQSVPDHVLKAIKRDRSASVRGLSLDTNFSAVDPNVTGNVTFVIAGASQSGDTGNFTETSAIASRGFFSDLGDALKSLNTVTFNKDAAYPITFDKSVTIVDQSISCPQTGSIPAFNGDFKIAGEAKVDATLDFAVAATGTIIPPKLTGFGLVSELDGRVDGLLTVTASAGASLTIAKKNLLTIGIPGLSVAGILTIGPAFVVSASAVANLNAQANFDVDLAYILNGARLEFPPSVGSSGGVFSPGDMSLNIAATPNAAVNGNVEAHLIPAATFGVNAFDGDATAEIDLTVDTYGKLDLSLTAQGSASAGTSGSSASGSFNGCVDVNAGLAVTAGANAQLFNIFDKSTSVTLYQKNFDVFSKCFSGSQSTKKDSILQTREHARDIKKRGLTCPTIATGVSTVASQVVSAAKISPK</sequence>
<name>A0ACB8UCX5_9APHY</name>
<accession>A0ACB8UCX5</accession>
<reference evidence="1" key="1">
    <citation type="journal article" date="2021" name="Environ. Microbiol.">
        <title>Gene family expansions and transcriptome signatures uncover fungal adaptations to wood decay.</title>
        <authorList>
            <person name="Hage H."/>
            <person name="Miyauchi S."/>
            <person name="Viragh M."/>
            <person name="Drula E."/>
            <person name="Min B."/>
            <person name="Chaduli D."/>
            <person name="Navarro D."/>
            <person name="Favel A."/>
            <person name="Norest M."/>
            <person name="Lesage-Meessen L."/>
            <person name="Balint B."/>
            <person name="Merenyi Z."/>
            <person name="de Eugenio L."/>
            <person name="Morin E."/>
            <person name="Martinez A.T."/>
            <person name="Baldrian P."/>
            <person name="Stursova M."/>
            <person name="Martinez M.J."/>
            <person name="Novotny C."/>
            <person name="Magnuson J.K."/>
            <person name="Spatafora J.W."/>
            <person name="Maurice S."/>
            <person name="Pangilinan J."/>
            <person name="Andreopoulos W."/>
            <person name="LaButti K."/>
            <person name="Hundley H."/>
            <person name="Na H."/>
            <person name="Kuo A."/>
            <person name="Barry K."/>
            <person name="Lipzen A."/>
            <person name="Henrissat B."/>
            <person name="Riley R."/>
            <person name="Ahrendt S."/>
            <person name="Nagy L.G."/>
            <person name="Grigoriev I.V."/>
            <person name="Martin F."/>
            <person name="Rosso M.N."/>
        </authorList>
    </citation>
    <scope>NUCLEOTIDE SEQUENCE</scope>
    <source>
        <strain evidence="1">CBS 384.51</strain>
    </source>
</reference>
<evidence type="ECO:0000313" key="2">
    <source>
        <dbReference type="Proteomes" id="UP001055072"/>
    </source>
</evidence>
<gene>
    <name evidence="1" type="ORF">BDY19DRAFT_584807</name>
</gene>
<evidence type="ECO:0000313" key="1">
    <source>
        <dbReference type="EMBL" id="KAI0092173.1"/>
    </source>
</evidence>